<gene>
    <name evidence="1" type="ORF">CGI_10005104</name>
</gene>
<dbReference type="HOGENOM" id="CLU_2335640_0_0_1"/>
<protein>
    <submittedName>
        <fullName evidence="1">Uncharacterized protein</fullName>
    </submittedName>
</protein>
<reference evidence="1" key="1">
    <citation type="journal article" date="2012" name="Nature">
        <title>The oyster genome reveals stress adaptation and complexity of shell formation.</title>
        <authorList>
            <person name="Zhang G."/>
            <person name="Fang X."/>
            <person name="Guo X."/>
            <person name="Li L."/>
            <person name="Luo R."/>
            <person name="Xu F."/>
            <person name="Yang P."/>
            <person name="Zhang L."/>
            <person name="Wang X."/>
            <person name="Qi H."/>
            <person name="Xiong Z."/>
            <person name="Que H."/>
            <person name="Xie Y."/>
            <person name="Holland P.W."/>
            <person name="Paps J."/>
            <person name="Zhu Y."/>
            <person name="Wu F."/>
            <person name="Chen Y."/>
            <person name="Wang J."/>
            <person name="Peng C."/>
            <person name="Meng J."/>
            <person name="Yang L."/>
            <person name="Liu J."/>
            <person name="Wen B."/>
            <person name="Zhang N."/>
            <person name="Huang Z."/>
            <person name="Zhu Q."/>
            <person name="Feng Y."/>
            <person name="Mount A."/>
            <person name="Hedgecock D."/>
            <person name="Xu Z."/>
            <person name="Liu Y."/>
            <person name="Domazet-Loso T."/>
            <person name="Du Y."/>
            <person name="Sun X."/>
            <person name="Zhang S."/>
            <person name="Liu B."/>
            <person name="Cheng P."/>
            <person name="Jiang X."/>
            <person name="Li J."/>
            <person name="Fan D."/>
            <person name="Wang W."/>
            <person name="Fu W."/>
            <person name="Wang T."/>
            <person name="Wang B."/>
            <person name="Zhang J."/>
            <person name="Peng Z."/>
            <person name="Li Y."/>
            <person name="Li N."/>
            <person name="Wang J."/>
            <person name="Chen M."/>
            <person name="He Y."/>
            <person name="Tan F."/>
            <person name="Song X."/>
            <person name="Zheng Q."/>
            <person name="Huang R."/>
            <person name="Yang H."/>
            <person name="Du X."/>
            <person name="Chen L."/>
            <person name="Yang M."/>
            <person name="Gaffney P.M."/>
            <person name="Wang S."/>
            <person name="Luo L."/>
            <person name="She Z."/>
            <person name="Ming Y."/>
            <person name="Huang W."/>
            <person name="Zhang S."/>
            <person name="Huang B."/>
            <person name="Zhang Y."/>
            <person name="Qu T."/>
            <person name="Ni P."/>
            <person name="Miao G."/>
            <person name="Wang J."/>
            <person name="Wang Q."/>
            <person name="Steinberg C.E."/>
            <person name="Wang H."/>
            <person name="Li N."/>
            <person name="Qian L."/>
            <person name="Zhang G."/>
            <person name="Li Y."/>
            <person name="Yang H."/>
            <person name="Liu X."/>
            <person name="Wang J."/>
            <person name="Yin Y."/>
            <person name="Wang J."/>
        </authorList>
    </citation>
    <scope>NUCLEOTIDE SEQUENCE [LARGE SCALE GENOMIC DNA]</scope>
    <source>
        <strain evidence="1">05x7-T-G4-1.051#20</strain>
    </source>
</reference>
<evidence type="ECO:0000313" key="1">
    <source>
        <dbReference type="EMBL" id="EKC23881.1"/>
    </source>
</evidence>
<proteinExistence type="predicted"/>
<organism evidence="1">
    <name type="scientific">Magallana gigas</name>
    <name type="common">Pacific oyster</name>
    <name type="synonym">Crassostrea gigas</name>
    <dbReference type="NCBI Taxonomy" id="29159"/>
    <lineage>
        <taxon>Eukaryota</taxon>
        <taxon>Metazoa</taxon>
        <taxon>Spiralia</taxon>
        <taxon>Lophotrochozoa</taxon>
        <taxon>Mollusca</taxon>
        <taxon>Bivalvia</taxon>
        <taxon>Autobranchia</taxon>
        <taxon>Pteriomorphia</taxon>
        <taxon>Ostreida</taxon>
        <taxon>Ostreoidea</taxon>
        <taxon>Ostreidae</taxon>
        <taxon>Magallana</taxon>
    </lineage>
</organism>
<dbReference type="InParanoid" id="K1QQU1"/>
<name>K1QQU1_MAGGI</name>
<sequence length="98" mass="11493">MLFHRGVFLNERYRERKLNVLQLDPRFTNVASHRRDILPECVVNLVRVWFPNPKNIPYNTWDTVGSDCVHSGMAEQYGGLWNRDVTRRRQILPGLSGV</sequence>
<accession>K1QQU1</accession>
<dbReference type="EMBL" id="JH815946">
    <property type="protein sequence ID" value="EKC23881.1"/>
    <property type="molecule type" value="Genomic_DNA"/>
</dbReference>
<dbReference type="AlphaFoldDB" id="K1QQU1"/>